<dbReference type="InterPro" id="IPR013822">
    <property type="entry name" value="Signal_recog_particl_SRP54_hlx"/>
</dbReference>
<dbReference type="FunFam" id="1.20.120.140:FF:000009">
    <property type="entry name" value="Signal sequence receptor alpha subunit"/>
    <property type="match status" value="1"/>
</dbReference>
<dbReference type="GO" id="GO:0005047">
    <property type="term" value="F:signal recognition particle binding"/>
    <property type="evidence" value="ECO:0007669"/>
    <property type="project" value="InterPro"/>
</dbReference>
<dbReference type="Gene3D" id="3.40.50.300">
    <property type="entry name" value="P-loop containing nucleotide triphosphate hydrolases"/>
    <property type="match status" value="1"/>
</dbReference>
<dbReference type="InterPro" id="IPR042101">
    <property type="entry name" value="SRP54_N_sf"/>
</dbReference>
<dbReference type="Gene3D" id="1.20.120.140">
    <property type="entry name" value="Signal recognition particle SRP54, nucleotide-binding domain"/>
    <property type="match status" value="1"/>
</dbReference>
<evidence type="ECO:0000256" key="10">
    <source>
        <dbReference type="ARBA" id="ARBA00081194"/>
    </source>
</evidence>
<dbReference type="SUPFAM" id="SSF52540">
    <property type="entry name" value="P-loop containing nucleoside triphosphate hydrolases"/>
    <property type="match status" value="1"/>
</dbReference>
<evidence type="ECO:0000313" key="14">
    <source>
        <dbReference type="EMBL" id="RMY03220.1"/>
    </source>
</evidence>
<dbReference type="VEuPathDB" id="FungiDB:BTJ68_12907"/>
<dbReference type="InterPro" id="IPR003593">
    <property type="entry name" value="AAA+_ATPase"/>
</dbReference>
<protein>
    <recommendedName>
        <fullName evidence="9">Signal recognition particle receptor subunit alpha homolog</fullName>
    </recommendedName>
    <alternativeName>
        <fullName evidence="10">Docking protein alpha</fullName>
    </alternativeName>
</protein>
<dbReference type="SMART" id="SM00962">
    <property type="entry name" value="SRP54"/>
    <property type="match status" value="1"/>
</dbReference>
<dbReference type="Proteomes" id="UP000281245">
    <property type="component" value="Unassembled WGS sequence"/>
</dbReference>
<dbReference type="AlphaFoldDB" id="A0A3M6YJN7"/>
<feature type="compositionally biased region" description="Basic residues" evidence="11">
    <location>
        <begin position="252"/>
        <end position="262"/>
    </location>
</feature>
<dbReference type="PANTHER" id="PTHR43134:SF1">
    <property type="entry name" value="SIGNAL RECOGNITION PARTICLE RECEPTOR SUBUNIT ALPHA"/>
    <property type="match status" value="1"/>
</dbReference>
<dbReference type="InterPro" id="IPR027417">
    <property type="entry name" value="P-loop_NTPase"/>
</dbReference>
<dbReference type="GO" id="GO:0006886">
    <property type="term" value="P:intracellular protein transport"/>
    <property type="evidence" value="ECO:0007669"/>
    <property type="project" value="InterPro"/>
</dbReference>
<comment type="subunit">
    <text evidence="3">Heterodimer of an alpha and a beta chain.</text>
</comment>
<dbReference type="EMBL" id="QWIK01000629">
    <property type="protein sequence ID" value="RMY03220.1"/>
    <property type="molecule type" value="Genomic_DNA"/>
</dbReference>
<keyword evidence="8" id="KW-0675">Receptor</keyword>
<evidence type="ECO:0000313" key="15">
    <source>
        <dbReference type="Proteomes" id="UP000281245"/>
    </source>
</evidence>
<sequence>MLDAFEILTTSGIVLWRRHYTPDFSPHVINNLVSDVLIEEKRDLKGSQDGEAKSYRKDRYTLKWTSAKDVGLCFVAVYNALINLSWVDDLLAAVKALFLKQYGAELKKPDRVHLNTHQFDQTFDALIKRLDTGSTARRQSDSEGPAELTPPSSSAGEEHDTEREEPPPPPPGVLKKATPAVRKDDVVNSSTDATPVVTPDASRPSTPSGHLLQAKSGPGGKTSRRARKAQHLQATPSGTPGTSGDEAGGRSTRGKGTAKAKRRWDESGVAVEDTEDDSTLDYSATADAEASTARNDEDPAEIQNTDSTQMGQRTGKGEFVLKDLDDEIESILAQQQSKSPSSSTKTKPTPSDPNPVSDEEQHHGLIGSTTTRITSLFQNLVGGRTLTKQDLRQPLQQMQNALLQKNVAREAAERLSASVEKDLLDSRTASFTTIDATIRTAMEKALTRMLTPTTSLDLLREITRTTTTSSSTGAAKETPRPYVISIVGVNGVGKSTNLSKIAYFLLQNHFRVLVVAGDTFRSGAVEQLRVHVRNLSELARREKVGRVELFDRGYGGDAAGVAREAIAYASKPAAAGDDGLSWDVVLIDTAGRRHNDSRLMSSLTKFSQMARPDKVFMVGEALVGTDSVAQARNFAREFVDGKGQLRNNGTGLDGFIISKCDTVGDMVGTLVSMVHATGIPVVFLGVGQHYGDLRGLNVRWAVDKLLK</sequence>
<feature type="region of interest" description="Disordered" evidence="11">
    <location>
        <begin position="333"/>
        <end position="369"/>
    </location>
</feature>
<feature type="compositionally biased region" description="Low complexity" evidence="11">
    <location>
        <begin position="334"/>
        <end position="349"/>
    </location>
</feature>
<dbReference type="CDD" id="cd14826">
    <property type="entry name" value="SR_alpha_SRX"/>
    <property type="match status" value="1"/>
</dbReference>
<comment type="subcellular location">
    <subcellularLocation>
        <location evidence="1">Endoplasmic reticulum membrane</location>
        <topology evidence="1">Peripheral membrane protein</topology>
        <orientation evidence="1">Cytoplasmic side</orientation>
    </subcellularLocation>
</comment>
<dbReference type="SUPFAM" id="SSF64356">
    <property type="entry name" value="SNARE-like"/>
    <property type="match status" value="1"/>
</dbReference>
<dbReference type="Gene3D" id="3.30.450.60">
    <property type="match status" value="1"/>
</dbReference>
<dbReference type="SMART" id="SM00382">
    <property type="entry name" value="AAA"/>
    <property type="match status" value="1"/>
</dbReference>
<dbReference type="EMBL" id="QWIJ01002010">
    <property type="protein sequence ID" value="RMX72886.1"/>
    <property type="molecule type" value="Genomic_DNA"/>
</dbReference>
<dbReference type="InterPro" id="IPR000897">
    <property type="entry name" value="SRP54_GTPase_dom"/>
</dbReference>
<feature type="region of interest" description="Disordered" evidence="11">
    <location>
        <begin position="133"/>
        <end position="315"/>
    </location>
</feature>
<accession>A0A3M6YJN7</accession>
<dbReference type="GO" id="GO:0006614">
    <property type="term" value="P:SRP-dependent cotranslational protein targeting to membrane"/>
    <property type="evidence" value="ECO:0007669"/>
    <property type="project" value="InterPro"/>
</dbReference>
<dbReference type="GO" id="GO:0003924">
    <property type="term" value="F:GTPase activity"/>
    <property type="evidence" value="ECO:0007669"/>
    <property type="project" value="InterPro"/>
</dbReference>
<keyword evidence="4" id="KW-0547">Nucleotide-binding</keyword>
<evidence type="ECO:0000313" key="16">
    <source>
        <dbReference type="Proteomes" id="UP000282582"/>
    </source>
</evidence>
<evidence type="ECO:0000256" key="9">
    <source>
        <dbReference type="ARBA" id="ARBA00071429"/>
    </source>
</evidence>
<keyword evidence="7" id="KW-0472">Membrane</keyword>
<evidence type="ECO:0000256" key="3">
    <source>
        <dbReference type="ARBA" id="ARBA00011870"/>
    </source>
</evidence>
<feature type="compositionally biased region" description="Polar residues" evidence="11">
    <location>
        <begin position="232"/>
        <end position="242"/>
    </location>
</feature>
<dbReference type="PROSITE" id="PS00300">
    <property type="entry name" value="SRP54"/>
    <property type="match status" value="1"/>
</dbReference>
<evidence type="ECO:0000256" key="8">
    <source>
        <dbReference type="ARBA" id="ARBA00023170"/>
    </source>
</evidence>
<gene>
    <name evidence="14" type="ORF">D0868_07574</name>
    <name evidence="13" type="ORF">D0869_14159</name>
</gene>
<organism evidence="14 16">
    <name type="scientific">Hortaea werneckii</name>
    <name type="common">Black yeast</name>
    <name type="synonym">Cladosporium werneckii</name>
    <dbReference type="NCBI Taxonomy" id="91943"/>
    <lineage>
        <taxon>Eukaryota</taxon>
        <taxon>Fungi</taxon>
        <taxon>Dikarya</taxon>
        <taxon>Ascomycota</taxon>
        <taxon>Pezizomycotina</taxon>
        <taxon>Dothideomycetes</taxon>
        <taxon>Dothideomycetidae</taxon>
        <taxon>Mycosphaerellales</taxon>
        <taxon>Teratosphaeriaceae</taxon>
        <taxon>Hortaea</taxon>
    </lineage>
</organism>
<dbReference type="Pfam" id="PF04086">
    <property type="entry name" value="SRP-alpha_N"/>
    <property type="match status" value="1"/>
</dbReference>
<evidence type="ECO:0000256" key="5">
    <source>
        <dbReference type="ARBA" id="ARBA00022824"/>
    </source>
</evidence>
<dbReference type="GO" id="GO:0005785">
    <property type="term" value="C:signal recognition particle receptor complex"/>
    <property type="evidence" value="ECO:0007669"/>
    <property type="project" value="InterPro"/>
</dbReference>
<dbReference type="InterPro" id="IPR007222">
    <property type="entry name" value="Sig_recog_particle_rcpt_asu_N"/>
</dbReference>
<dbReference type="GO" id="GO:0005525">
    <property type="term" value="F:GTP binding"/>
    <property type="evidence" value="ECO:0007669"/>
    <property type="project" value="UniProtKB-KW"/>
</dbReference>
<dbReference type="InterPro" id="IPR011012">
    <property type="entry name" value="Longin-like_dom_sf"/>
</dbReference>
<feature type="compositionally biased region" description="Basic and acidic residues" evidence="11">
    <location>
        <begin position="156"/>
        <end position="166"/>
    </location>
</feature>
<name>A0A3M6YJN7_HORWE</name>
<dbReference type="SUPFAM" id="SSF47364">
    <property type="entry name" value="Domain of the SRP/SRP receptor G-proteins"/>
    <property type="match status" value="1"/>
</dbReference>
<proteinExistence type="inferred from homology"/>
<dbReference type="SMART" id="SM00963">
    <property type="entry name" value="SRP54_N"/>
    <property type="match status" value="1"/>
</dbReference>
<reference evidence="15 16" key="1">
    <citation type="journal article" date="2018" name="BMC Genomics">
        <title>Genomic evidence for intraspecific hybridization in a clonal and extremely halotolerant yeast.</title>
        <authorList>
            <person name="Gostincar C."/>
            <person name="Stajich J.E."/>
            <person name="Zupancic J."/>
            <person name="Zalar P."/>
            <person name="Gunde-Cimerman N."/>
        </authorList>
    </citation>
    <scope>NUCLEOTIDE SEQUENCE [LARGE SCALE GENOMIC DNA]</scope>
    <source>
        <strain evidence="14 16">EXF-6654</strain>
        <strain evidence="13 15">EXF-6656</strain>
    </source>
</reference>
<dbReference type="PANTHER" id="PTHR43134">
    <property type="entry name" value="SIGNAL RECOGNITION PARTICLE RECEPTOR SUBUNIT ALPHA"/>
    <property type="match status" value="1"/>
</dbReference>
<dbReference type="Proteomes" id="UP000282582">
    <property type="component" value="Unassembled WGS sequence"/>
</dbReference>
<evidence type="ECO:0000256" key="11">
    <source>
        <dbReference type="SAM" id="MobiDB-lite"/>
    </source>
</evidence>
<evidence type="ECO:0000256" key="1">
    <source>
        <dbReference type="ARBA" id="ARBA00004397"/>
    </source>
</evidence>
<evidence type="ECO:0000256" key="4">
    <source>
        <dbReference type="ARBA" id="ARBA00022741"/>
    </source>
</evidence>
<keyword evidence="6" id="KW-0342">GTP-binding</keyword>
<evidence type="ECO:0000259" key="12">
    <source>
        <dbReference type="PROSITE" id="PS00300"/>
    </source>
</evidence>
<dbReference type="OrthoDB" id="1727884at2759"/>
<evidence type="ECO:0000313" key="13">
    <source>
        <dbReference type="EMBL" id="RMX72886.1"/>
    </source>
</evidence>
<dbReference type="Pfam" id="PF02881">
    <property type="entry name" value="SRP54_N"/>
    <property type="match status" value="1"/>
</dbReference>
<feature type="compositionally biased region" description="Polar residues" evidence="11">
    <location>
        <begin position="302"/>
        <end position="312"/>
    </location>
</feature>
<dbReference type="Pfam" id="PF00448">
    <property type="entry name" value="SRP54"/>
    <property type="match status" value="1"/>
</dbReference>
<evidence type="ECO:0000256" key="6">
    <source>
        <dbReference type="ARBA" id="ARBA00023134"/>
    </source>
</evidence>
<dbReference type="InterPro" id="IPR036225">
    <property type="entry name" value="SRP/SRP_N"/>
</dbReference>
<keyword evidence="5" id="KW-0256">Endoplasmic reticulum</keyword>
<evidence type="ECO:0000256" key="2">
    <source>
        <dbReference type="ARBA" id="ARBA00008531"/>
    </source>
</evidence>
<feature type="domain" description="SRP54-type proteins GTP-binding" evidence="12">
    <location>
        <begin position="680"/>
        <end position="693"/>
    </location>
</feature>
<comment type="similarity">
    <text evidence="2">Belongs to the GTP-binding SRP family.</text>
</comment>
<comment type="caution">
    <text evidence="14">The sequence shown here is derived from an EMBL/GenBank/DDBJ whole genome shotgun (WGS) entry which is preliminary data.</text>
</comment>
<dbReference type="FunFam" id="3.40.50.300:FF:000566">
    <property type="entry name" value="Signal recognition particle receptor subunit alpha"/>
    <property type="match status" value="1"/>
</dbReference>
<evidence type="ECO:0000256" key="7">
    <source>
        <dbReference type="ARBA" id="ARBA00023136"/>
    </source>
</evidence>